<dbReference type="AlphaFoldDB" id="A0A1G7EA02"/>
<protein>
    <recommendedName>
        <fullName evidence="3">DUF1330 domain-containing protein</fullName>
    </recommendedName>
</protein>
<dbReference type="RefSeq" id="WP_090595765.1">
    <property type="nucleotide sequence ID" value="NZ_LT629688.1"/>
</dbReference>
<sequence>MATPSTENGLTLTVMLWAVPGLEQELSAYEDAVLALLPRYGGRVAERVRRREPDEEHPLEVQVIDLPDTDALEGFLVDPERTSMSSVRDRCVARTQMFEVVRPVPGGPGPSR</sequence>
<keyword evidence="2" id="KW-1185">Reference proteome</keyword>
<evidence type="ECO:0008006" key="3">
    <source>
        <dbReference type="Google" id="ProtNLM"/>
    </source>
</evidence>
<name>A0A1G7EA02_9ACTN</name>
<evidence type="ECO:0000313" key="2">
    <source>
        <dbReference type="Proteomes" id="UP000198546"/>
    </source>
</evidence>
<dbReference type="STRING" id="675864.SAMN04489747_3876"/>
<gene>
    <name evidence="1" type="ORF">SAMN04489747_3876</name>
</gene>
<reference evidence="1 2" key="1">
    <citation type="submission" date="2016-10" db="EMBL/GenBank/DDBJ databases">
        <authorList>
            <person name="de Groot N.N."/>
        </authorList>
    </citation>
    <scope>NUCLEOTIDE SEQUENCE [LARGE SCALE GENOMIC DNA]</scope>
    <source>
        <strain evidence="1 2">MON 2.2</strain>
    </source>
</reference>
<organism evidence="1 2">
    <name type="scientific">Auraticoccus monumenti</name>
    <dbReference type="NCBI Taxonomy" id="675864"/>
    <lineage>
        <taxon>Bacteria</taxon>
        <taxon>Bacillati</taxon>
        <taxon>Actinomycetota</taxon>
        <taxon>Actinomycetes</taxon>
        <taxon>Propionibacteriales</taxon>
        <taxon>Propionibacteriaceae</taxon>
        <taxon>Auraticoccus</taxon>
    </lineage>
</organism>
<proteinExistence type="predicted"/>
<dbReference type="EMBL" id="LT629688">
    <property type="protein sequence ID" value="SDE60479.1"/>
    <property type="molecule type" value="Genomic_DNA"/>
</dbReference>
<accession>A0A1G7EA02</accession>
<dbReference type="OrthoDB" id="9787920at2"/>
<evidence type="ECO:0000313" key="1">
    <source>
        <dbReference type="EMBL" id="SDE60479.1"/>
    </source>
</evidence>
<dbReference type="Proteomes" id="UP000198546">
    <property type="component" value="Chromosome i"/>
</dbReference>